<evidence type="ECO:0000313" key="2">
    <source>
        <dbReference type="Proteomes" id="UP000199063"/>
    </source>
</evidence>
<dbReference type="AlphaFoldDB" id="A0A1H0B4A8"/>
<reference evidence="2" key="1">
    <citation type="submission" date="2016-10" db="EMBL/GenBank/DDBJ databases">
        <authorList>
            <person name="Varghese N."/>
            <person name="Submissions S."/>
        </authorList>
    </citation>
    <scope>NUCLEOTIDE SEQUENCE [LARGE SCALE GENOMIC DNA]</scope>
    <source>
        <strain evidence="2">CGMCC 4.7042</strain>
    </source>
</reference>
<evidence type="ECO:0008006" key="3">
    <source>
        <dbReference type="Google" id="ProtNLM"/>
    </source>
</evidence>
<dbReference type="STRING" id="1196353.SAMN05444921_12647"/>
<dbReference type="InterPro" id="IPR036388">
    <property type="entry name" value="WH-like_DNA-bd_sf"/>
</dbReference>
<protein>
    <recommendedName>
        <fullName evidence="3">S-adenosylmethionine tRNA ribosyltransferase</fullName>
    </recommendedName>
</protein>
<name>A0A1H0B4A8_9ACTN</name>
<gene>
    <name evidence="1" type="ORF">SAMN05444921_12647</name>
</gene>
<dbReference type="Pfam" id="PF11625">
    <property type="entry name" value="DUF3253"/>
    <property type="match status" value="1"/>
</dbReference>
<accession>A0A1H0B4A8</accession>
<dbReference type="InterPro" id="IPR021660">
    <property type="entry name" value="DUF3253"/>
</dbReference>
<proteinExistence type="predicted"/>
<dbReference type="GeneID" id="40833343"/>
<dbReference type="Gene3D" id="1.10.10.10">
    <property type="entry name" value="Winged helix-like DNA-binding domain superfamily/Winged helix DNA-binding domain"/>
    <property type="match status" value="1"/>
</dbReference>
<dbReference type="SUPFAM" id="SSF46785">
    <property type="entry name" value="Winged helix' DNA-binding domain"/>
    <property type="match status" value="1"/>
</dbReference>
<dbReference type="OrthoDB" id="34459at2"/>
<keyword evidence="2" id="KW-1185">Reference proteome</keyword>
<sequence length="90" mass="9997">MTDSERQTVRRLERVILELLERRGPEATICPSEAARAMHAQGNDGWRSLMEPARHAARRLATAGIVEITQGGLPVEPSKARGPIRIRRAC</sequence>
<dbReference type="InterPro" id="IPR036390">
    <property type="entry name" value="WH_DNA-bd_sf"/>
</dbReference>
<evidence type="ECO:0000313" key="1">
    <source>
        <dbReference type="EMBL" id="SDN40517.1"/>
    </source>
</evidence>
<dbReference type="EMBL" id="FNHI01000026">
    <property type="protein sequence ID" value="SDN40517.1"/>
    <property type="molecule type" value="Genomic_DNA"/>
</dbReference>
<organism evidence="1 2">
    <name type="scientific">Streptomyces wuyuanensis</name>
    <dbReference type="NCBI Taxonomy" id="1196353"/>
    <lineage>
        <taxon>Bacteria</taxon>
        <taxon>Bacillati</taxon>
        <taxon>Actinomycetota</taxon>
        <taxon>Actinomycetes</taxon>
        <taxon>Kitasatosporales</taxon>
        <taxon>Streptomycetaceae</taxon>
        <taxon>Streptomyces</taxon>
    </lineage>
</organism>
<dbReference type="RefSeq" id="WP_093660646.1">
    <property type="nucleotide sequence ID" value="NZ_FNHI01000026.1"/>
</dbReference>
<dbReference type="Proteomes" id="UP000199063">
    <property type="component" value="Unassembled WGS sequence"/>
</dbReference>